<dbReference type="Pfam" id="PF11085">
    <property type="entry name" value="YqhR"/>
    <property type="match status" value="1"/>
</dbReference>
<keyword evidence="1" id="KW-0812">Transmembrane</keyword>
<sequence>MFRNFQQTGVTKPLPFALIVGLFAGLIWGGFRLIAYYCNFTKEPAAFLIKMWLTKEQLISPFGHIVGTISFIVFSILATYLYLWFFRTLEGPWPGIWYGLGWWGILFGLGPILGFTQISRDVTFTLASTDFCFFIVWGLFIGYSIAFEFTDEASREPASST</sequence>
<feature type="transmembrane region" description="Helical" evidence="1">
    <location>
        <begin position="58"/>
        <end position="83"/>
    </location>
</feature>
<protein>
    <submittedName>
        <fullName evidence="2">YqhR family membrane protein</fullName>
    </submittedName>
</protein>
<evidence type="ECO:0000256" key="1">
    <source>
        <dbReference type="SAM" id="Phobius"/>
    </source>
</evidence>
<accession>A0ABW1V4L1</accession>
<feature type="transmembrane region" description="Helical" evidence="1">
    <location>
        <begin position="95"/>
        <end position="115"/>
    </location>
</feature>
<proteinExistence type="predicted"/>
<evidence type="ECO:0000313" key="2">
    <source>
        <dbReference type="EMBL" id="MFC6332396.1"/>
    </source>
</evidence>
<keyword evidence="1" id="KW-1133">Transmembrane helix</keyword>
<feature type="transmembrane region" description="Helical" evidence="1">
    <location>
        <begin position="16"/>
        <end position="37"/>
    </location>
</feature>
<gene>
    <name evidence="2" type="ORF">ACFP56_07140</name>
</gene>
<dbReference type="EMBL" id="JBHSTE010000002">
    <property type="protein sequence ID" value="MFC6332396.1"/>
    <property type="molecule type" value="Genomic_DNA"/>
</dbReference>
<dbReference type="Proteomes" id="UP001596233">
    <property type="component" value="Unassembled WGS sequence"/>
</dbReference>
<reference evidence="3" key="1">
    <citation type="journal article" date="2019" name="Int. J. Syst. Evol. Microbiol.">
        <title>The Global Catalogue of Microorganisms (GCM) 10K type strain sequencing project: providing services to taxonomists for standard genome sequencing and annotation.</title>
        <authorList>
            <consortium name="The Broad Institute Genomics Platform"/>
            <consortium name="The Broad Institute Genome Sequencing Center for Infectious Disease"/>
            <person name="Wu L."/>
            <person name="Ma J."/>
        </authorList>
    </citation>
    <scope>NUCLEOTIDE SEQUENCE [LARGE SCALE GENOMIC DNA]</scope>
    <source>
        <strain evidence="3">PCU 280</strain>
    </source>
</reference>
<dbReference type="InterPro" id="IPR024563">
    <property type="entry name" value="YqhR"/>
</dbReference>
<dbReference type="RefSeq" id="WP_379233298.1">
    <property type="nucleotide sequence ID" value="NZ_JBHSTE010000002.1"/>
</dbReference>
<keyword evidence="1" id="KW-0472">Membrane</keyword>
<name>A0ABW1V4L1_9BACL</name>
<comment type="caution">
    <text evidence="2">The sequence shown here is derived from an EMBL/GenBank/DDBJ whole genome shotgun (WGS) entry which is preliminary data.</text>
</comment>
<keyword evidence="3" id="KW-1185">Reference proteome</keyword>
<feature type="transmembrane region" description="Helical" evidence="1">
    <location>
        <begin position="122"/>
        <end position="146"/>
    </location>
</feature>
<organism evidence="2 3">
    <name type="scientific">Paenibacillus septentrionalis</name>
    <dbReference type="NCBI Taxonomy" id="429342"/>
    <lineage>
        <taxon>Bacteria</taxon>
        <taxon>Bacillati</taxon>
        <taxon>Bacillota</taxon>
        <taxon>Bacilli</taxon>
        <taxon>Bacillales</taxon>
        <taxon>Paenibacillaceae</taxon>
        <taxon>Paenibacillus</taxon>
    </lineage>
</organism>
<evidence type="ECO:0000313" key="3">
    <source>
        <dbReference type="Proteomes" id="UP001596233"/>
    </source>
</evidence>